<evidence type="ECO:0000256" key="7">
    <source>
        <dbReference type="ARBA" id="ARBA00022723"/>
    </source>
</evidence>
<evidence type="ECO:0000256" key="11">
    <source>
        <dbReference type="ARBA" id="ARBA00022833"/>
    </source>
</evidence>
<dbReference type="GO" id="GO:0016567">
    <property type="term" value="P:protein ubiquitination"/>
    <property type="evidence" value="ECO:0007669"/>
    <property type="project" value="UniProtKB-UniPathway"/>
</dbReference>
<dbReference type="InterPro" id="IPR001876">
    <property type="entry name" value="Znf_RanBP2"/>
</dbReference>
<comment type="similarity">
    <text evidence="4">Belongs to the RBR family. Ariadne subfamily.</text>
</comment>
<evidence type="ECO:0000256" key="6">
    <source>
        <dbReference type="ARBA" id="ARBA00022679"/>
    </source>
</evidence>
<dbReference type="AlphaFoldDB" id="A0A0D3AI89"/>
<keyword evidence="6" id="KW-0808">Transferase</keyword>
<evidence type="ECO:0000256" key="2">
    <source>
        <dbReference type="ARBA" id="ARBA00001947"/>
    </source>
</evidence>
<dbReference type="Gene3D" id="3.30.40.10">
    <property type="entry name" value="Zinc/RING finger domain, C3HC4 (zinc finger)"/>
    <property type="match status" value="1"/>
</dbReference>
<dbReference type="Pfam" id="PF01485">
    <property type="entry name" value="IBR"/>
    <property type="match status" value="1"/>
</dbReference>
<dbReference type="GeneID" id="106325514"/>
<dbReference type="PANTHER" id="PTHR11685">
    <property type="entry name" value="RBR FAMILY RING FINGER AND IBR DOMAIN-CONTAINING"/>
    <property type="match status" value="1"/>
</dbReference>
<evidence type="ECO:0000256" key="9">
    <source>
        <dbReference type="ARBA" id="ARBA00022771"/>
    </source>
</evidence>
<dbReference type="GO" id="GO:0008270">
    <property type="term" value="F:zinc ion binding"/>
    <property type="evidence" value="ECO:0007669"/>
    <property type="project" value="UniProtKB-KW"/>
</dbReference>
<keyword evidence="10" id="KW-0833">Ubl conjugation pathway</keyword>
<protein>
    <recommendedName>
        <fullName evidence="5">RBR-type E3 ubiquitin transferase</fullName>
        <ecNumber evidence="5">2.3.2.31</ecNumber>
    </recommendedName>
</protein>
<accession>A0A0D3AI89</accession>
<organism evidence="14 15">
    <name type="scientific">Brassica oleracea var. oleracea</name>
    <dbReference type="NCBI Taxonomy" id="109376"/>
    <lineage>
        <taxon>Eukaryota</taxon>
        <taxon>Viridiplantae</taxon>
        <taxon>Streptophyta</taxon>
        <taxon>Embryophyta</taxon>
        <taxon>Tracheophyta</taxon>
        <taxon>Spermatophyta</taxon>
        <taxon>Magnoliopsida</taxon>
        <taxon>eudicotyledons</taxon>
        <taxon>Gunneridae</taxon>
        <taxon>Pentapetalae</taxon>
        <taxon>rosids</taxon>
        <taxon>malvids</taxon>
        <taxon>Brassicales</taxon>
        <taxon>Brassicaceae</taxon>
        <taxon>Brassiceae</taxon>
        <taxon>Brassica</taxon>
    </lineage>
</organism>
<dbReference type="RefSeq" id="XP_013619017.1">
    <property type="nucleotide sequence ID" value="XM_013763563.1"/>
</dbReference>
<dbReference type="InterPro" id="IPR044066">
    <property type="entry name" value="TRIAD_supradom"/>
</dbReference>
<name>A0A0D3AI89_BRAOL</name>
<comment type="cofactor">
    <cofactor evidence="2">
        <name>Zn(2+)</name>
        <dbReference type="ChEBI" id="CHEBI:29105"/>
    </cofactor>
</comment>
<dbReference type="InterPro" id="IPR002867">
    <property type="entry name" value="IBR_dom"/>
</dbReference>
<evidence type="ECO:0000256" key="12">
    <source>
        <dbReference type="SAM" id="MobiDB-lite"/>
    </source>
</evidence>
<dbReference type="EnsemblPlants" id="Bo2g009220.1">
    <property type="protein sequence ID" value="Bo2g009220.1"/>
    <property type="gene ID" value="Bo2g009220"/>
</dbReference>
<comment type="pathway">
    <text evidence="3">Protein modification; protein ubiquitination.</text>
</comment>
<keyword evidence="7" id="KW-0479">Metal-binding</keyword>
<evidence type="ECO:0000256" key="4">
    <source>
        <dbReference type="ARBA" id="ARBA00005884"/>
    </source>
</evidence>
<dbReference type="SMART" id="SM00647">
    <property type="entry name" value="IBR"/>
    <property type="match status" value="1"/>
</dbReference>
<evidence type="ECO:0000313" key="15">
    <source>
        <dbReference type="Proteomes" id="UP000032141"/>
    </source>
</evidence>
<dbReference type="HOGENOM" id="CLU_009823_3_2_1"/>
<dbReference type="Proteomes" id="UP000032141">
    <property type="component" value="Chromosome C2"/>
</dbReference>
<keyword evidence="9" id="KW-0863">Zinc-finger</keyword>
<feature type="region of interest" description="Disordered" evidence="12">
    <location>
        <begin position="457"/>
        <end position="485"/>
    </location>
</feature>
<dbReference type="InterPro" id="IPR013083">
    <property type="entry name" value="Znf_RING/FYVE/PHD"/>
</dbReference>
<dbReference type="EC" id="2.3.2.31" evidence="5"/>
<dbReference type="PROSITE" id="PS51873">
    <property type="entry name" value="TRIAD"/>
    <property type="match status" value="1"/>
</dbReference>
<evidence type="ECO:0000256" key="5">
    <source>
        <dbReference type="ARBA" id="ARBA00012251"/>
    </source>
</evidence>
<dbReference type="STRING" id="109376.A0A0D3AI89"/>
<dbReference type="PROSITE" id="PS01358">
    <property type="entry name" value="ZF_RANBP2_1"/>
    <property type="match status" value="1"/>
</dbReference>
<comment type="catalytic activity">
    <reaction evidence="1">
        <text>[E2 ubiquitin-conjugating enzyme]-S-ubiquitinyl-L-cysteine + [acceptor protein]-L-lysine = [E2 ubiquitin-conjugating enzyme]-L-cysteine + [acceptor protein]-N(6)-ubiquitinyl-L-lysine.</text>
        <dbReference type="EC" id="2.3.2.31"/>
    </reaction>
</comment>
<dbReference type="GO" id="GO:0061630">
    <property type="term" value="F:ubiquitin protein ligase activity"/>
    <property type="evidence" value="ECO:0007669"/>
    <property type="project" value="UniProtKB-EC"/>
</dbReference>
<evidence type="ECO:0000259" key="13">
    <source>
        <dbReference type="PROSITE" id="PS51873"/>
    </source>
</evidence>
<evidence type="ECO:0000256" key="10">
    <source>
        <dbReference type="ARBA" id="ARBA00022786"/>
    </source>
</evidence>
<sequence length="485" mass="55133">MNYNGRRLYSVHTREEIREKMMKEVVQISQVFSLSLSDATVILVHLCWNLCKASDRLVDDKEKFLSELGLVGSSDEDLEVAGEGDDNLVSTPFCSHKFSRDFWRDYLSKTLKKKEDERVLLISCLSQDCHASVGPATVEKLGEPVKEMYESYLLASFMESNKETIKRCPDCEDYAIQRCHEDPSSEDSGVVCLCGHRFCWSCQVEPHRPVTCNNASFWLNELLYKSRNLARIGKRIKHCPECYRLVENHDGVWKCTDCSVSQPSNDSALIRHMTLWETSDGALQRSKWDLEAVEEKIMDANCSRELDVKALREAWMLTVQCRLVLKWSCVFGYLISDYHSAKKQYLDYLREKATANLSKHKETLDEVTGGVITGGGGITAFRQKLGDTTATTGNYFRFFVKTLEDGLCDVKVDAYEDVTTDYWFCDRCTFQNDSCDQECRMCVFSFESPPHVALCNSNSSASSSHQQQQVPNVPNNPMASQGGTK</sequence>
<feature type="compositionally biased region" description="Low complexity" evidence="12">
    <location>
        <begin position="457"/>
        <end position="477"/>
    </location>
</feature>
<dbReference type="Gene3D" id="1.20.120.1750">
    <property type="match status" value="1"/>
</dbReference>
<evidence type="ECO:0000256" key="3">
    <source>
        <dbReference type="ARBA" id="ARBA00004906"/>
    </source>
</evidence>
<dbReference type="KEGG" id="boe:106325514"/>
<reference evidence="14 15" key="1">
    <citation type="journal article" date="2014" name="Genome Biol.">
        <title>Transcriptome and methylome profiling reveals relics of genome dominance in the mesopolyploid Brassica oleracea.</title>
        <authorList>
            <person name="Parkin I.A."/>
            <person name="Koh C."/>
            <person name="Tang H."/>
            <person name="Robinson S.J."/>
            <person name="Kagale S."/>
            <person name="Clarke W.E."/>
            <person name="Town C.D."/>
            <person name="Nixon J."/>
            <person name="Krishnakumar V."/>
            <person name="Bidwell S.L."/>
            <person name="Denoeud F."/>
            <person name="Belcram H."/>
            <person name="Links M.G."/>
            <person name="Just J."/>
            <person name="Clarke C."/>
            <person name="Bender T."/>
            <person name="Huebert T."/>
            <person name="Mason A.S."/>
            <person name="Pires J.C."/>
            <person name="Barker G."/>
            <person name="Moore J."/>
            <person name="Walley P.G."/>
            <person name="Manoli S."/>
            <person name="Batley J."/>
            <person name="Edwards D."/>
            <person name="Nelson M.N."/>
            <person name="Wang X."/>
            <person name="Paterson A.H."/>
            <person name="King G."/>
            <person name="Bancroft I."/>
            <person name="Chalhoub B."/>
            <person name="Sharpe A.G."/>
        </authorList>
    </citation>
    <scope>NUCLEOTIDE SEQUENCE</scope>
    <source>
        <strain evidence="14 15">cv. TO1000</strain>
    </source>
</reference>
<evidence type="ECO:0000256" key="8">
    <source>
        <dbReference type="ARBA" id="ARBA00022737"/>
    </source>
</evidence>
<dbReference type="InterPro" id="IPR031127">
    <property type="entry name" value="E3_UB_ligase_RBR"/>
</dbReference>
<dbReference type="OMA" id="IQRCHED"/>
<evidence type="ECO:0000313" key="14">
    <source>
        <dbReference type="EnsemblPlants" id="Bo2g009220.1"/>
    </source>
</evidence>
<proteinExistence type="inferred from homology"/>
<keyword evidence="8" id="KW-0677">Repeat</keyword>
<reference evidence="14" key="2">
    <citation type="submission" date="2015-03" db="UniProtKB">
        <authorList>
            <consortium name="EnsemblPlants"/>
        </authorList>
    </citation>
    <scope>IDENTIFICATION</scope>
</reference>
<dbReference type="SMR" id="A0A0D3AI89"/>
<dbReference type="SUPFAM" id="SSF57850">
    <property type="entry name" value="RING/U-box"/>
    <property type="match status" value="1"/>
</dbReference>
<dbReference type="UniPathway" id="UPA00143"/>
<keyword evidence="11" id="KW-0862">Zinc</keyword>
<dbReference type="OrthoDB" id="10009520at2759"/>
<evidence type="ECO:0000256" key="1">
    <source>
        <dbReference type="ARBA" id="ARBA00001798"/>
    </source>
</evidence>
<dbReference type="Gramene" id="Bo2g009220.1">
    <property type="protein sequence ID" value="Bo2g009220.1"/>
    <property type="gene ID" value="Bo2g009220"/>
</dbReference>
<feature type="domain" description="RING-type" evidence="13">
    <location>
        <begin position="74"/>
        <end position="306"/>
    </location>
</feature>
<dbReference type="eggNOG" id="KOG1815">
    <property type="taxonomic scope" value="Eukaryota"/>
</dbReference>
<keyword evidence="15" id="KW-1185">Reference proteome</keyword>